<evidence type="ECO:0000259" key="2">
    <source>
        <dbReference type="PROSITE" id="PS50106"/>
    </source>
</evidence>
<dbReference type="InterPro" id="IPR036034">
    <property type="entry name" value="PDZ_sf"/>
</dbReference>
<keyword evidence="4" id="KW-1185">Reference proteome</keyword>
<evidence type="ECO:0000313" key="4">
    <source>
        <dbReference type="Proteomes" id="UP000238954"/>
    </source>
</evidence>
<feature type="region of interest" description="Disordered" evidence="1">
    <location>
        <begin position="107"/>
        <end position="132"/>
    </location>
</feature>
<dbReference type="RefSeq" id="WP_106000772.1">
    <property type="nucleotide sequence ID" value="NZ_CM009578.1"/>
</dbReference>
<name>A0A2S8B8W2_9SPHN</name>
<sequence length="132" mass="14022">MPPAGALLLTLAAVIALAVHLIEPPHRHRGDQLPGLTYEAERATPRAPLALVVTSVQDNGPAAKADIAAGDVIDRIDGRPIASVASVGRAMRSDARKGPLLHIRHAGESRYKHLPSAHAKEPHVAKDTRRRG</sequence>
<proteinExistence type="predicted"/>
<dbReference type="Gene3D" id="2.30.42.10">
    <property type="match status" value="1"/>
</dbReference>
<reference evidence="4" key="1">
    <citation type="submission" date="2017-11" db="EMBL/GenBank/DDBJ databases">
        <title>The complete genome sequence of Sphingopyxis pomeranensis sp. nov. strain WS5A3p.</title>
        <authorList>
            <person name="Kaminski M.A."/>
        </authorList>
    </citation>
    <scope>NUCLEOTIDE SEQUENCE [LARGE SCALE GENOMIC DNA]</scope>
    <source>
        <strain evidence="4">WS5A3p</strain>
    </source>
</reference>
<feature type="compositionally biased region" description="Basic and acidic residues" evidence="1">
    <location>
        <begin position="118"/>
        <end position="132"/>
    </location>
</feature>
<gene>
    <name evidence="3" type="ORF">CVO77_10275</name>
</gene>
<organism evidence="3 4">
    <name type="scientific">Sphingopyxis lindanitolerans</name>
    <dbReference type="NCBI Taxonomy" id="2054227"/>
    <lineage>
        <taxon>Bacteria</taxon>
        <taxon>Pseudomonadati</taxon>
        <taxon>Pseudomonadota</taxon>
        <taxon>Alphaproteobacteria</taxon>
        <taxon>Sphingomonadales</taxon>
        <taxon>Sphingomonadaceae</taxon>
        <taxon>Sphingopyxis</taxon>
    </lineage>
</organism>
<feature type="domain" description="PDZ" evidence="2">
    <location>
        <begin position="21"/>
        <end position="84"/>
    </location>
</feature>
<dbReference type="AlphaFoldDB" id="A0A2S8B8W2"/>
<dbReference type="InterPro" id="IPR001478">
    <property type="entry name" value="PDZ"/>
</dbReference>
<dbReference type="Pfam" id="PF17820">
    <property type="entry name" value="PDZ_6"/>
    <property type="match status" value="1"/>
</dbReference>
<evidence type="ECO:0000313" key="3">
    <source>
        <dbReference type="EMBL" id="PQM28798.1"/>
    </source>
</evidence>
<protein>
    <recommendedName>
        <fullName evidence="2">PDZ domain-containing protein</fullName>
    </recommendedName>
</protein>
<dbReference type="InterPro" id="IPR041489">
    <property type="entry name" value="PDZ_6"/>
</dbReference>
<accession>A0A2S8B8W2</accession>
<evidence type="ECO:0000256" key="1">
    <source>
        <dbReference type="SAM" id="MobiDB-lite"/>
    </source>
</evidence>
<dbReference type="PROSITE" id="PS50106">
    <property type="entry name" value="PDZ"/>
    <property type="match status" value="1"/>
</dbReference>
<comment type="caution">
    <text evidence="3">The sequence shown here is derived from an EMBL/GenBank/DDBJ whole genome shotgun (WGS) entry which is preliminary data.</text>
</comment>
<dbReference type="SUPFAM" id="SSF50156">
    <property type="entry name" value="PDZ domain-like"/>
    <property type="match status" value="1"/>
</dbReference>
<dbReference type="Proteomes" id="UP000238954">
    <property type="component" value="Chromosome"/>
</dbReference>
<dbReference type="EMBL" id="PHFW01000002">
    <property type="protein sequence ID" value="PQM28798.1"/>
    <property type="molecule type" value="Genomic_DNA"/>
</dbReference>
<dbReference type="OrthoDB" id="9758793at2"/>